<evidence type="ECO:0000256" key="8">
    <source>
        <dbReference type="ARBA" id="ARBA00022840"/>
    </source>
</evidence>
<proteinExistence type="inferred from homology"/>
<comment type="similarity">
    <text evidence="1 12">Belongs to the thymidylate kinase family.</text>
</comment>
<evidence type="ECO:0000256" key="1">
    <source>
        <dbReference type="ARBA" id="ARBA00009776"/>
    </source>
</evidence>
<dbReference type="GO" id="GO:0005829">
    <property type="term" value="C:cytosol"/>
    <property type="evidence" value="ECO:0007669"/>
    <property type="project" value="TreeGrafter"/>
</dbReference>
<feature type="region of interest" description="Disordered" evidence="13">
    <location>
        <begin position="36"/>
        <end position="63"/>
    </location>
</feature>
<dbReference type="EC" id="2.7.4.9" evidence="2 12"/>
<feature type="region of interest" description="Disordered" evidence="13">
    <location>
        <begin position="91"/>
        <end position="226"/>
    </location>
</feature>
<evidence type="ECO:0000256" key="3">
    <source>
        <dbReference type="ARBA" id="ARBA00017144"/>
    </source>
</evidence>
<comment type="function">
    <text evidence="11 12">Phosphorylation of dTMP to form dTDP in both de novo and salvage pathways of dTTP synthesis.</text>
</comment>
<reference evidence="15 16" key="1">
    <citation type="submission" date="2019-01" db="EMBL/GenBank/DDBJ databases">
        <authorList>
            <person name="Chen W.-M."/>
        </authorList>
    </citation>
    <scope>NUCLEOTIDE SEQUENCE [LARGE SCALE GENOMIC DNA]</scope>
    <source>
        <strain evidence="15 16">ICH-3</strain>
    </source>
</reference>
<dbReference type="GO" id="GO:0006227">
    <property type="term" value="P:dUDP biosynthetic process"/>
    <property type="evidence" value="ECO:0007669"/>
    <property type="project" value="TreeGrafter"/>
</dbReference>
<sequence length="546" mass="58550">MDSPHRLGPGARRVAGRIAGRRRELVGLALAGSAAAAAPAGGRTLRGARHGTARGGRGLGACRHRHRPAPAVRLVPPVRPGCAHPRWQLRSRTRRHPANAAGHAGAGARSAAHPAPARGRHTARVARCAGRGAGPDVGQRRPRRRGAAGRRGRGGRRPALGRGPVLPGHLRLQPARQRSDRAAPCLRRHAAPPSGSLGHPRARPAAEDPRGRADPGLHHREGDRPCRRARTRVGGLHQPPAHRHAAADRPDHHLRARGGLRRQPAQARPDHRRPLQHLPAWWPATEPDRDAQPGVDPGGPEPGREQGAVLRGPRRRQQPVQRNAGRAQSGGEQVPAGRPVNAPGRFITAEGIDGAGKTTHLDAVEAWLRQRGHGVLRTREPGGTALAETLRELVLHRPMDALTEALLVFAARRDHLQQTIEPALAAGTWVLCDRFTDATFAYQGHGRGFDTGVLAALETWVQQGRQPDLTLWFDVDPAVAAARRSAVRTADRFEAEDLAFFRRVRDGYAARAGAAPARFVRIDAAGAPDTVRQAVLAALETHAATA</sequence>
<dbReference type="Proteomes" id="UP000288178">
    <property type="component" value="Unassembled WGS sequence"/>
</dbReference>
<evidence type="ECO:0000259" key="14">
    <source>
        <dbReference type="Pfam" id="PF02223"/>
    </source>
</evidence>
<dbReference type="GO" id="GO:0005524">
    <property type="term" value="F:ATP binding"/>
    <property type="evidence" value="ECO:0007669"/>
    <property type="project" value="UniProtKB-UniRule"/>
</dbReference>
<dbReference type="OrthoDB" id="9774907at2"/>
<dbReference type="EMBL" id="SACT01000009">
    <property type="protein sequence ID" value="RVT49021.1"/>
    <property type="molecule type" value="Genomic_DNA"/>
</dbReference>
<evidence type="ECO:0000256" key="10">
    <source>
        <dbReference type="ARBA" id="ARBA00048743"/>
    </source>
</evidence>
<feature type="compositionally biased region" description="Low complexity" evidence="13">
    <location>
        <begin position="36"/>
        <end position="45"/>
    </location>
</feature>
<keyword evidence="4 12" id="KW-0808">Transferase</keyword>
<evidence type="ECO:0000256" key="13">
    <source>
        <dbReference type="SAM" id="MobiDB-lite"/>
    </source>
</evidence>
<comment type="catalytic activity">
    <reaction evidence="10 12">
        <text>dTMP + ATP = dTDP + ADP</text>
        <dbReference type="Rhea" id="RHEA:13517"/>
        <dbReference type="ChEBI" id="CHEBI:30616"/>
        <dbReference type="ChEBI" id="CHEBI:58369"/>
        <dbReference type="ChEBI" id="CHEBI:63528"/>
        <dbReference type="ChEBI" id="CHEBI:456216"/>
        <dbReference type="EC" id="2.7.4.9"/>
    </reaction>
</comment>
<dbReference type="Pfam" id="PF02223">
    <property type="entry name" value="Thymidylate_kin"/>
    <property type="match status" value="1"/>
</dbReference>
<keyword evidence="8 12" id="KW-0067">ATP-binding</keyword>
<dbReference type="AlphaFoldDB" id="A0A3S2U673"/>
<evidence type="ECO:0000256" key="5">
    <source>
        <dbReference type="ARBA" id="ARBA00022727"/>
    </source>
</evidence>
<dbReference type="NCBIfam" id="TIGR00041">
    <property type="entry name" value="DTMP_kinase"/>
    <property type="match status" value="1"/>
</dbReference>
<dbReference type="InterPro" id="IPR018094">
    <property type="entry name" value="Thymidylate_kinase"/>
</dbReference>
<evidence type="ECO:0000256" key="4">
    <source>
        <dbReference type="ARBA" id="ARBA00022679"/>
    </source>
</evidence>
<dbReference type="PANTHER" id="PTHR10344:SF4">
    <property type="entry name" value="UMP-CMP KINASE 2, MITOCHONDRIAL"/>
    <property type="match status" value="1"/>
</dbReference>
<dbReference type="InterPro" id="IPR039430">
    <property type="entry name" value="Thymidylate_kin-like_dom"/>
</dbReference>
<feature type="compositionally biased region" description="Low complexity" evidence="13">
    <location>
        <begin position="98"/>
        <end position="117"/>
    </location>
</feature>
<evidence type="ECO:0000256" key="2">
    <source>
        <dbReference type="ARBA" id="ARBA00012980"/>
    </source>
</evidence>
<keyword evidence="6 12" id="KW-0547">Nucleotide-binding</keyword>
<feature type="compositionally biased region" description="Basic and acidic residues" evidence="13">
    <location>
        <begin position="204"/>
        <end position="226"/>
    </location>
</feature>
<evidence type="ECO:0000256" key="9">
    <source>
        <dbReference type="ARBA" id="ARBA00029962"/>
    </source>
</evidence>
<feature type="region of interest" description="Disordered" evidence="13">
    <location>
        <begin position="282"/>
        <end position="343"/>
    </location>
</feature>
<gene>
    <name evidence="12" type="primary">tmk</name>
    <name evidence="15" type="ORF">ENE75_21730</name>
</gene>
<dbReference type="GO" id="GO:0004798">
    <property type="term" value="F:dTMP kinase activity"/>
    <property type="evidence" value="ECO:0007669"/>
    <property type="project" value="UniProtKB-UniRule"/>
</dbReference>
<evidence type="ECO:0000313" key="16">
    <source>
        <dbReference type="Proteomes" id="UP000288178"/>
    </source>
</evidence>
<feature type="compositionally biased region" description="Basic residues" evidence="13">
    <location>
        <begin position="140"/>
        <end position="156"/>
    </location>
</feature>
<evidence type="ECO:0000256" key="7">
    <source>
        <dbReference type="ARBA" id="ARBA00022777"/>
    </source>
</evidence>
<dbReference type="InterPro" id="IPR027417">
    <property type="entry name" value="P-loop_NTPase"/>
</dbReference>
<evidence type="ECO:0000256" key="6">
    <source>
        <dbReference type="ARBA" id="ARBA00022741"/>
    </source>
</evidence>
<protein>
    <recommendedName>
        <fullName evidence="3 12">Thymidylate kinase</fullName>
        <ecNumber evidence="2 12">2.7.4.9</ecNumber>
    </recommendedName>
    <alternativeName>
        <fullName evidence="9 12">dTMP kinase</fullName>
    </alternativeName>
</protein>
<evidence type="ECO:0000256" key="11">
    <source>
        <dbReference type="ARBA" id="ARBA00057735"/>
    </source>
</evidence>
<evidence type="ECO:0000256" key="12">
    <source>
        <dbReference type="HAMAP-Rule" id="MF_00165"/>
    </source>
</evidence>
<dbReference type="HAMAP" id="MF_00165">
    <property type="entry name" value="Thymidylate_kinase"/>
    <property type="match status" value="1"/>
</dbReference>
<dbReference type="CDD" id="cd01672">
    <property type="entry name" value="TMPK"/>
    <property type="match status" value="1"/>
</dbReference>
<evidence type="ECO:0000313" key="15">
    <source>
        <dbReference type="EMBL" id="RVT49021.1"/>
    </source>
</evidence>
<feature type="domain" description="Thymidylate kinase-like" evidence="14">
    <location>
        <begin position="350"/>
        <end position="534"/>
    </location>
</feature>
<dbReference type="GO" id="GO:0006235">
    <property type="term" value="P:dTTP biosynthetic process"/>
    <property type="evidence" value="ECO:0007669"/>
    <property type="project" value="UniProtKB-UniRule"/>
</dbReference>
<keyword evidence="5 12" id="KW-0545">Nucleotide biosynthesis</keyword>
<keyword evidence="7 12" id="KW-0418">Kinase</keyword>
<dbReference type="Gene3D" id="3.40.50.300">
    <property type="entry name" value="P-loop containing nucleotide triphosphate hydrolases"/>
    <property type="match status" value="1"/>
</dbReference>
<keyword evidence="16" id="KW-1185">Reference proteome</keyword>
<feature type="binding site" evidence="12">
    <location>
        <begin position="351"/>
        <end position="358"/>
    </location>
    <ligand>
        <name>ATP</name>
        <dbReference type="ChEBI" id="CHEBI:30616"/>
    </ligand>
</feature>
<dbReference type="FunFam" id="3.40.50.300:FF:000225">
    <property type="entry name" value="Thymidylate kinase"/>
    <property type="match status" value="1"/>
</dbReference>
<organism evidence="15 16">
    <name type="scientific">Rubrivivax albus</name>
    <dbReference type="NCBI Taxonomy" id="2499835"/>
    <lineage>
        <taxon>Bacteria</taxon>
        <taxon>Pseudomonadati</taxon>
        <taxon>Pseudomonadota</taxon>
        <taxon>Betaproteobacteria</taxon>
        <taxon>Burkholderiales</taxon>
        <taxon>Sphaerotilaceae</taxon>
        <taxon>Rubrivivax</taxon>
    </lineage>
</organism>
<name>A0A3S2U673_9BURK</name>
<dbReference type="SUPFAM" id="SSF52540">
    <property type="entry name" value="P-loop containing nucleoside triphosphate hydrolases"/>
    <property type="match status" value="1"/>
</dbReference>
<dbReference type="PANTHER" id="PTHR10344">
    <property type="entry name" value="THYMIDYLATE KINASE"/>
    <property type="match status" value="1"/>
</dbReference>
<comment type="caution">
    <text evidence="15">The sequence shown here is derived from an EMBL/GenBank/DDBJ whole genome shotgun (WGS) entry which is preliminary data.</text>
</comment>
<dbReference type="GO" id="GO:0006233">
    <property type="term" value="P:dTDP biosynthetic process"/>
    <property type="evidence" value="ECO:0007669"/>
    <property type="project" value="InterPro"/>
</dbReference>
<accession>A0A3S2U673</accession>